<dbReference type="Proteomes" id="UP001164746">
    <property type="component" value="Chromosome 5"/>
</dbReference>
<evidence type="ECO:0000313" key="3">
    <source>
        <dbReference type="Proteomes" id="UP001164746"/>
    </source>
</evidence>
<feature type="transmembrane region" description="Helical" evidence="1">
    <location>
        <begin position="39"/>
        <end position="59"/>
    </location>
</feature>
<sequence>MAKSNDTQSLVKCLVKAVARGRSFPVQHINATFTSVTNFLDLGTAVTAAEIVSFILIGVGAYAKAAAVIVSLSVVGVVCLAVNKNQQIDLMRKAWMTSSNYTKSSFQEQLDCCGFEDPNLNSSAPLGHPTCSKLPCCSDSKDSCCTSDMTVTLTATQCSCQPCLQKANEAITTAFGWSGSLGLIFSFTEILGVWLAFRYRHLRDPRANPDAFL</sequence>
<keyword evidence="1" id="KW-0812">Transmembrane</keyword>
<gene>
    <name evidence="2" type="ORF">MAR_019628</name>
</gene>
<keyword evidence="1" id="KW-0472">Membrane</keyword>
<protein>
    <submittedName>
        <fullName evidence="2">TSN31-like protein</fullName>
    </submittedName>
</protein>
<organism evidence="2 3">
    <name type="scientific">Mya arenaria</name>
    <name type="common">Soft-shell clam</name>
    <dbReference type="NCBI Taxonomy" id="6604"/>
    <lineage>
        <taxon>Eukaryota</taxon>
        <taxon>Metazoa</taxon>
        <taxon>Spiralia</taxon>
        <taxon>Lophotrochozoa</taxon>
        <taxon>Mollusca</taxon>
        <taxon>Bivalvia</taxon>
        <taxon>Autobranchia</taxon>
        <taxon>Heteroconchia</taxon>
        <taxon>Euheterodonta</taxon>
        <taxon>Imparidentia</taxon>
        <taxon>Neoheterodontei</taxon>
        <taxon>Myida</taxon>
        <taxon>Myoidea</taxon>
        <taxon>Myidae</taxon>
        <taxon>Mya</taxon>
    </lineage>
</organism>
<feature type="transmembrane region" description="Helical" evidence="1">
    <location>
        <begin position="174"/>
        <end position="197"/>
    </location>
</feature>
<reference evidence="2" key="1">
    <citation type="submission" date="2022-11" db="EMBL/GenBank/DDBJ databases">
        <title>Centuries of genome instability and evolution in soft-shell clam transmissible cancer (bioRxiv).</title>
        <authorList>
            <person name="Hart S.F.M."/>
            <person name="Yonemitsu M.A."/>
            <person name="Giersch R.M."/>
            <person name="Beal B.F."/>
            <person name="Arriagada G."/>
            <person name="Davis B.W."/>
            <person name="Ostrander E.A."/>
            <person name="Goff S.P."/>
            <person name="Metzger M.J."/>
        </authorList>
    </citation>
    <scope>NUCLEOTIDE SEQUENCE</scope>
    <source>
        <strain evidence="2">MELC-2E11</strain>
        <tissue evidence="2">Siphon/mantle</tissue>
    </source>
</reference>
<keyword evidence="1" id="KW-1133">Transmembrane helix</keyword>
<dbReference type="EMBL" id="CP111016">
    <property type="protein sequence ID" value="WAR04259.1"/>
    <property type="molecule type" value="Genomic_DNA"/>
</dbReference>
<keyword evidence="3" id="KW-1185">Reference proteome</keyword>
<accession>A0ABY7E4Y7</accession>
<proteinExistence type="predicted"/>
<evidence type="ECO:0000256" key="1">
    <source>
        <dbReference type="SAM" id="Phobius"/>
    </source>
</evidence>
<feature type="transmembrane region" description="Helical" evidence="1">
    <location>
        <begin position="65"/>
        <end position="83"/>
    </location>
</feature>
<evidence type="ECO:0000313" key="2">
    <source>
        <dbReference type="EMBL" id="WAR04259.1"/>
    </source>
</evidence>
<name>A0ABY7E4Y7_MYAAR</name>